<dbReference type="CDD" id="cd07793">
    <property type="entry name" value="ASKHA_NBD_FGGY_GK5-like"/>
    <property type="match status" value="1"/>
</dbReference>
<evidence type="ECO:0000256" key="9">
    <source>
        <dbReference type="ARBA" id="ARBA00022798"/>
    </source>
</evidence>
<comment type="pathway">
    <text evidence="2">Polyol metabolism; glycerol degradation via glycerol kinase pathway; sn-glycerol 3-phosphate from glycerol: step 1/1.</text>
</comment>
<dbReference type="GO" id="GO:0019563">
    <property type="term" value="P:glycerol catabolic process"/>
    <property type="evidence" value="ECO:0007669"/>
    <property type="project" value="UniProtKB-UniPathway"/>
</dbReference>
<keyword evidence="8 14" id="KW-0418">Kinase</keyword>
<keyword evidence="5" id="KW-0963">Cytoplasm</keyword>
<dbReference type="STRING" id="126957.T1IVH2"/>
<evidence type="ECO:0000256" key="10">
    <source>
        <dbReference type="ARBA" id="ARBA00022840"/>
    </source>
</evidence>
<comment type="subcellular location">
    <subcellularLocation>
        <location evidence="1">Cytoplasm</location>
    </subcellularLocation>
</comment>
<keyword evidence="18" id="KW-1185">Reference proteome</keyword>
<evidence type="ECO:0000313" key="17">
    <source>
        <dbReference type="EnsemblMetazoa" id="SMAR005170-PA"/>
    </source>
</evidence>
<dbReference type="EMBL" id="JH431584">
    <property type="status" value="NOT_ANNOTATED_CDS"/>
    <property type="molecule type" value="Genomic_DNA"/>
</dbReference>
<evidence type="ECO:0000256" key="7">
    <source>
        <dbReference type="ARBA" id="ARBA00022741"/>
    </source>
</evidence>
<feature type="domain" description="Carbohydrate kinase FGGY C-terminal" evidence="16">
    <location>
        <begin position="299"/>
        <end position="485"/>
    </location>
</feature>
<evidence type="ECO:0000259" key="16">
    <source>
        <dbReference type="Pfam" id="PF02782"/>
    </source>
</evidence>
<keyword evidence="7" id="KW-0547">Nucleotide-binding</keyword>
<dbReference type="GO" id="GO:0005524">
    <property type="term" value="F:ATP binding"/>
    <property type="evidence" value="ECO:0007669"/>
    <property type="project" value="UniProtKB-KW"/>
</dbReference>
<feature type="domain" description="Carbohydrate kinase FGGY N-terminal" evidence="15">
    <location>
        <begin position="27"/>
        <end position="289"/>
    </location>
</feature>
<dbReference type="AlphaFoldDB" id="T1IVH2"/>
<dbReference type="InterPro" id="IPR000577">
    <property type="entry name" value="Carb_kinase_FGGY"/>
</dbReference>
<dbReference type="Gene3D" id="3.30.420.40">
    <property type="match status" value="2"/>
</dbReference>
<dbReference type="PhylomeDB" id="T1IVH2"/>
<evidence type="ECO:0000256" key="4">
    <source>
        <dbReference type="ARBA" id="ARBA00012099"/>
    </source>
</evidence>
<dbReference type="FunFam" id="3.30.420.40:FF:000104">
    <property type="entry name" value="putative glycerol kinase 5"/>
    <property type="match status" value="1"/>
</dbReference>
<dbReference type="PIRSF" id="PIRSF000538">
    <property type="entry name" value="GlpK"/>
    <property type="match status" value="1"/>
</dbReference>
<evidence type="ECO:0000256" key="12">
    <source>
        <dbReference type="ARBA" id="ARBA00045165"/>
    </source>
</evidence>
<keyword evidence="6 14" id="KW-0808">Transferase</keyword>
<evidence type="ECO:0000256" key="1">
    <source>
        <dbReference type="ARBA" id="ARBA00004496"/>
    </source>
</evidence>
<comment type="similarity">
    <text evidence="3 14">Belongs to the FGGY kinase family.</text>
</comment>
<dbReference type="Pfam" id="PF02782">
    <property type="entry name" value="FGGY_C"/>
    <property type="match status" value="1"/>
</dbReference>
<keyword evidence="9" id="KW-0319">Glycerol metabolism</keyword>
<dbReference type="PROSITE" id="PS00445">
    <property type="entry name" value="FGGY_KINASES_2"/>
    <property type="match status" value="1"/>
</dbReference>
<evidence type="ECO:0000256" key="6">
    <source>
        <dbReference type="ARBA" id="ARBA00022679"/>
    </source>
</evidence>
<dbReference type="Proteomes" id="UP000014500">
    <property type="component" value="Unassembled WGS sequence"/>
</dbReference>
<evidence type="ECO:0000256" key="14">
    <source>
        <dbReference type="RuleBase" id="RU003733"/>
    </source>
</evidence>
<dbReference type="InterPro" id="IPR037444">
    <property type="entry name" value="GK5"/>
</dbReference>
<evidence type="ECO:0000256" key="5">
    <source>
        <dbReference type="ARBA" id="ARBA00022490"/>
    </source>
</evidence>
<evidence type="ECO:0000256" key="13">
    <source>
        <dbReference type="ARBA" id="ARBA00047192"/>
    </source>
</evidence>
<dbReference type="GO" id="GO:0005739">
    <property type="term" value="C:mitochondrion"/>
    <property type="evidence" value="ECO:0007669"/>
    <property type="project" value="TreeGrafter"/>
</dbReference>
<dbReference type="GO" id="GO:0006641">
    <property type="term" value="P:triglyceride metabolic process"/>
    <property type="evidence" value="ECO:0007669"/>
    <property type="project" value="TreeGrafter"/>
</dbReference>
<evidence type="ECO:0000313" key="18">
    <source>
        <dbReference type="Proteomes" id="UP000014500"/>
    </source>
</evidence>
<sequence length="531" mass="59250">MVKSFIKTNISTAAVNVGPEHEGTDRYIAAVDVGTSSIRCFIFDQQTKIRGTARRKIELIYPKTGWVEIDPENLWQSCVEVLKDSIQSARLSPQQIDCIGISTQRATFLNWNKKTGKPFHNFITWQDLRAEGLVKSWNHSRTMRLLRVGAKVMHWLTGKKRFLAASVLTFSSRQVVIRLLWVLDNIPGLRESINKNEVAFGMIETWLLWKLTGGQVHASDYSNISATAMFDPFQLQWGEWILNILKIPTTILPEIKDTSGVFGYCEATLLGARIPITSLVADQQAAMFGECCFQLGDVKCTLGSGSFLDVNTGSKPHASLNGVYPLIGWKFGSEITYIAEGASNDTGTAINWLESVGLLDDVTESSNIAWSVDDSGGVYFIPAFSGLQAPINDNSACAGFLGISTTTQKTHLVRAVLESLVYRLKQLFDVTEAETNFVLRDLRVDGGVSNCDFVMQLLADVTQQKVNRPQNPETTSLGTAFLAGLGIGIWKSKEEFIKFRTISTEFYPFQTDLSLFRGWERAVQRCTRWYK</sequence>
<dbReference type="PANTHER" id="PTHR10196:SF68">
    <property type="entry name" value="GLYCEROL KINASE 5-RELATED"/>
    <property type="match status" value="1"/>
</dbReference>
<proteinExistence type="inferred from homology"/>
<dbReference type="GO" id="GO:0046167">
    <property type="term" value="P:glycerol-3-phosphate biosynthetic process"/>
    <property type="evidence" value="ECO:0007669"/>
    <property type="project" value="TreeGrafter"/>
</dbReference>
<dbReference type="PANTHER" id="PTHR10196">
    <property type="entry name" value="SUGAR KINASE"/>
    <property type="match status" value="1"/>
</dbReference>
<protein>
    <recommendedName>
        <fullName evidence="13">Glycerol kinase 5</fullName>
        <ecNumber evidence="4">2.7.1.30</ecNumber>
    </recommendedName>
    <alternativeName>
        <fullName evidence="11">ATP:glycerol 3-phosphotransferase 5</fullName>
    </alternativeName>
</protein>
<dbReference type="UniPathway" id="UPA00618">
    <property type="reaction ID" value="UER00672"/>
</dbReference>
<dbReference type="GO" id="GO:0004370">
    <property type="term" value="F:glycerol kinase activity"/>
    <property type="evidence" value="ECO:0007669"/>
    <property type="project" value="UniProtKB-EC"/>
</dbReference>
<dbReference type="OMA" id="TFLTWNH"/>
<accession>T1IVH2</accession>
<keyword evidence="10" id="KW-0067">ATP-binding</keyword>
<name>T1IVH2_STRMM</name>
<dbReference type="InterPro" id="IPR018485">
    <property type="entry name" value="FGGY_C"/>
</dbReference>
<dbReference type="HOGENOM" id="CLU_009281_2_3_1"/>
<dbReference type="SUPFAM" id="SSF53067">
    <property type="entry name" value="Actin-like ATPase domain"/>
    <property type="match status" value="2"/>
</dbReference>
<evidence type="ECO:0000256" key="3">
    <source>
        <dbReference type="ARBA" id="ARBA00009156"/>
    </source>
</evidence>
<dbReference type="eggNOG" id="KOG2517">
    <property type="taxonomic scope" value="Eukaryota"/>
</dbReference>
<reference evidence="17" key="2">
    <citation type="submission" date="2015-02" db="UniProtKB">
        <authorList>
            <consortium name="EnsemblMetazoa"/>
        </authorList>
    </citation>
    <scope>IDENTIFICATION</scope>
</reference>
<dbReference type="FunFam" id="3.30.420.40:FF:000102">
    <property type="entry name" value="Putative glycerol kinase 5"/>
    <property type="match status" value="1"/>
</dbReference>
<dbReference type="InterPro" id="IPR018483">
    <property type="entry name" value="Carb_kinase_FGGY_CS"/>
</dbReference>
<evidence type="ECO:0000256" key="2">
    <source>
        <dbReference type="ARBA" id="ARBA00005190"/>
    </source>
</evidence>
<evidence type="ECO:0000259" key="15">
    <source>
        <dbReference type="Pfam" id="PF00370"/>
    </source>
</evidence>
<reference evidence="18" key="1">
    <citation type="submission" date="2011-05" db="EMBL/GenBank/DDBJ databases">
        <authorList>
            <person name="Richards S.R."/>
            <person name="Qu J."/>
            <person name="Jiang H."/>
            <person name="Jhangiani S.N."/>
            <person name="Agravi P."/>
            <person name="Goodspeed R."/>
            <person name="Gross S."/>
            <person name="Mandapat C."/>
            <person name="Jackson L."/>
            <person name="Mathew T."/>
            <person name="Pu L."/>
            <person name="Thornton R."/>
            <person name="Saada N."/>
            <person name="Wilczek-Boney K.B."/>
            <person name="Lee S."/>
            <person name="Kovar C."/>
            <person name="Wu Y."/>
            <person name="Scherer S.E."/>
            <person name="Worley K.C."/>
            <person name="Muzny D.M."/>
            <person name="Gibbs R."/>
        </authorList>
    </citation>
    <scope>NUCLEOTIDE SEQUENCE</scope>
    <source>
        <strain evidence="18">Brora</strain>
    </source>
</reference>
<dbReference type="Pfam" id="PF00370">
    <property type="entry name" value="FGGY_N"/>
    <property type="match status" value="1"/>
</dbReference>
<organism evidence="17 18">
    <name type="scientific">Strigamia maritima</name>
    <name type="common">European centipede</name>
    <name type="synonym">Geophilus maritimus</name>
    <dbReference type="NCBI Taxonomy" id="126957"/>
    <lineage>
        <taxon>Eukaryota</taxon>
        <taxon>Metazoa</taxon>
        <taxon>Ecdysozoa</taxon>
        <taxon>Arthropoda</taxon>
        <taxon>Myriapoda</taxon>
        <taxon>Chilopoda</taxon>
        <taxon>Pleurostigmophora</taxon>
        <taxon>Geophilomorpha</taxon>
        <taxon>Linotaeniidae</taxon>
        <taxon>Strigamia</taxon>
    </lineage>
</organism>
<dbReference type="EnsemblMetazoa" id="SMAR005170-RA">
    <property type="protein sequence ID" value="SMAR005170-PA"/>
    <property type="gene ID" value="SMAR005170"/>
</dbReference>
<dbReference type="InterPro" id="IPR043129">
    <property type="entry name" value="ATPase_NBD"/>
</dbReference>
<dbReference type="EC" id="2.7.1.30" evidence="4"/>
<evidence type="ECO:0000256" key="8">
    <source>
        <dbReference type="ARBA" id="ARBA00022777"/>
    </source>
</evidence>
<evidence type="ECO:0000256" key="11">
    <source>
        <dbReference type="ARBA" id="ARBA00033026"/>
    </source>
</evidence>
<dbReference type="InterPro" id="IPR018484">
    <property type="entry name" value="FGGY_N"/>
</dbReference>
<comment type="function">
    <text evidence="12">Skin-specific kinase that plays a key role in glycerol metabolism, catalyzing its phosphorylation to produce sn-glycerol 3-phosphate. Involved in skin-specific regulation of sterol regulatory element-binding protein (SREBP) processing and lipid biosynthesis.</text>
</comment>